<sequence>MSAEGLQILIVDDNDMASELLSEFVGLLGHDAKTAATGAEALTLCENGRLDVILTDIMLPDCDGYELAARMRKQLGNGVHIIALSGLPKNSQRPEAVAFDHWLEKPVDLSTLEELLARVERKSA</sequence>
<feature type="domain" description="Response regulatory" evidence="3">
    <location>
        <begin position="7"/>
        <end position="120"/>
    </location>
</feature>
<feature type="modified residue" description="4-aspartylphosphate" evidence="2">
    <location>
        <position position="56"/>
    </location>
</feature>
<dbReference type="OrthoDB" id="5421695at2"/>
<accession>A0A4Q1HKI4</accession>
<keyword evidence="1 2" id="KW-0597">Phosphoprotein</keyword>
<dbReference type="Pfam" id="PF00072">
    <property type="entry name" value="Response_reg"/>
    <property type="match status" value="1"/>
</dbReference>
<dbReference type="Gene3D" id="3.40.50.2300">
    <property type="match status" value="1"/>
</dbReference>
<organism evidence="4 5">
    <name type="scientific">Achromobacter aloeverae</name>
    <dbReference type="NCBI Taxonomy" id="1750518"/>
    <lineage>
        <taxon>Bacteria</taxon>
        <taxon>Pseudomonadati</taxon>
        <taxon>Pseudomonadota</taxon>
        <taxon>Betaproteobacteria</taxon>
        <taxon>Burkholderiales</taxon>
        <taxon>Alcaligenaceae</taxon>
        <taxon>Achromobacter</taxon>
    </lineage>
</organism>
<dbReference type="SMART" id="SM00448">
    <property type="entry name" value="REC"/>
    <property type="match status" value="1"/>
</dbReference>
<reference evidence="4 5" key="1">
    <citation type="journal article" date="2017" name="Int. J. Syst. Evol. Microbiol.">
        <title>Achromobacter aloeverae sp. nov., isolated from the root of Aloe vera (L.) Burm.f.</title>
        <authorList>
            <person name="Kuncharoen N."/>
            <person name="Muramatsu Y."/>
            <person name="Shibata C."/>
            <person name="Kamakura Y."/>
            <person name="Nakagawa Y."/>
            <person name="Tanasupawat S."/>
        </authorList>
    </citation>
    <scope>NUCLEOTIDE SEQUENCE [LARGE SCALE GENOMIC DNA]</scope>
    <source>
        <strain evidence="4 5">AVA-1</strain>
    </source>
</reference>
<dbReference type="PANTHER" id="PTHR44591">
    <property type="entry name" value="STRESS RESPONSE REGULATOR PROTEIN 1"/>
    <property type="match status" value="1"/>
</dbReference>
<comment type="caution">
    <text evidence="4">The sequence shown here is derived from an EMBL/GenBank/DDBJ whole genome shotgun (WGS) entry which is preliminary data.</text>
</comment>
<proteinExistence type="predicted"/>
<evidence type="ECO:0000313" key="4">
    <source>
        <dbReference type="EMBL" id="RXN87795.1"/>
    </source>
</evidence>
<dbReference type="InterPro" id="IPR011006">
    <property type="entry name" value="CheY-like_superfamily"/>
</dbReference>
<dbReference type="SUPFAM" id="SSF52172">
    <property type="entry name" value="CheY-like"/>
    <property type="match status" value="1"/>
</dbReference>
<dbReference type="AlphaFoldDB" id="A0A4Q1HKI4"/>
<dbReference type="GO" id="GO:0000160">
    <property type="term" value="P:phosphorelay signal transduction system"/>
    <property type="evidence" value="ECO:0007669"/>
    <property type="project" value="InterPro"/>
</dbReference>
<protein>
    <submittedName>
        <fullName evidence="4">Response regulator</fullName>
    </submittedName>
</protein>
<dbReference type="Proteomes" id="UP000290849">
    <property type="component" value="Unassembled WGS sequence"/>
</dbReference>
<dbReference type="PROSITE" id="PS50110">
    <property type="entry name" value="RESPONSE_REGULATORY"/>
    <property type="match status" value="1"/>
</dbReference>
<gene>
    <name evidence="4" type="ORF">C7R54_14450</name>
</gene>
<dbReference type="PANTHER" id="PTHR44591:SF3">
    <property type="entry name" value="RESPONSE REGULATORY DOMAIN-CONTAINING PROTEIN"/>
    <property type="match status" value="1"/>
</dbReference>
<name>A0A4Q1HKI4_9BURK</name>
<keyword evidence="5" id="KW-1185">Reference proteome</keyword>
<dbReference type="CDD" id="cd17546">
    <property type="entry name" value="REC_hyHK_CKI1_RcsC-like"/>
    <property type="match status" value="1"/>
</dbReference>
<evidence type="ECO:0000256" key="1">
    <source>
        <dbReference type="ARBA" id="ARBA00022553"/>
    </source>
</evidence>
<evidence type="ECO:0000259" key="3">
    <source>
        <dbReference type="PROSITE" id="PS50110"/>
    </source>
</evidence>
<dbReference type="InterPro" id="IPR050595">
    <property type="entry name" value="Bact_response_regulator"/>
</dbReference>
<dbReference type="RefSeq" id="WP_129151161.1">
    <property type="nucleotide sequence ID" value="NZ_JBHSDO010000011.1"/>
</dbReference>
<evidence type="ECO:0000313" key="5">
    <source>
        <dbReference type="Proteomes" id="UP000290849"/>
    </source>
</evidence>
<evidence type="ECO:0000256" key="2">
    <source>
        <dbReference type="PROSITE-ProRule" id="PRU00169"/>
    </source>
</evidence>
<dbReference type="InterPro" id="IPR001789">
    <property type="entry name" value="Sig_transdc_resp-reg_receiver"/>
</dbReference>
<dbReference type="EMBL" id="PYAL01000004">
    <property type="protein sequence ID" value="RXN87795.1"/>
    <property type="molecule type" value="Genomic_DNA"/>
</dbReference>